<accession>A0AAD8PFU5</accession>
<organism evidence="1 2">
    <name type="scientific">Babesia gibsoni</name>
    <dbReference type="NCBI Taxonomy" id="33632"/>
    <lineage>
        <taxon>Eukaryota</taxon>
        <taxon>Sar</taxon>
        <taxon>Alveolata</taxon>
        <taxon>Apicomplexa</taxon>
        <taxon>Aconoidasida</taxon>
        <taxon>Piroplasmida</taxon>
        <taxon>Babesiidae</taxon>
        <taxon>Babesia</taxon>
    </lineage>
</organism>
<name>A0AAD8PFU5_BABGI</name>
<reference evidence="1" key="1">
    <citation type="submission" date="2023-08" db="EMBL/GenBank/DDBJ databases">
        <title>Draft sequence of the Babesia gibsoni genome.</title>
        <authorList>
            <person name="Yamagishi J.Y."/>
            <person name="Xuan X.X."/>
        </authorList>
    </citation>
    <scope>NUCLEOTIDE SEQUENCE</scope>
    <source>
        <strain evidence="1">Azabu</strain>
    </source>
</reference>
<evidence type="ECO:0000313" key="1">
    <source>
        <dbReference type="EMBL" id="KAK1444483.1"/>
    </source>
</evidence>
<evidence type="ECO:0000313" key="2">
    <source>
        <dbReference type="Proteomes" id="UP001230268"/>
    </source>
</evidence>
<dbReference type="EMBL" id="JAVEPI010000001">
    <property type="protein sequence ID" value="KAK1444483.1"/>
    <property type="molecule type" value="Genomic_DNA"/>
</dbReference>
<sequence length="85" mass="9785">MEKFPFYSLEPSERVSKLKDHFLSFEEVYTNQTIESELKVYKEELDRAAKCDPDNHDVMLKLGDATVVEVDVKEFSRAVDGIGNI</sequence>
<dbReference type="AlphaFoldDB" id="A0AAD8PFU5"/>
<keyword evidence="2" id="KW-1185">Reference proteome</keyword>
<protein>
    <submittedName>
        <fullName evidence="1">Uncharacterized protein</fullName>
    </submittedName>
</protein>
<gene>
    <name evidence="1" type="ORF">BgAZ_103890</name>
</gene>
<proteinExistence type="predicted"/>
<comment type="caution">
    <text evidence="1">The sequence shown here is derived from an EMBL/GenBank/DDBJ whole genome shotgun (WGS) entry which is preliminary data.</text>
</comment>
<dbReference type="Proteomes" id="UP001230268">
    <property type="component" value="Unassembled WGS sequence"/>
</dbReference>